<dbReference type="GO" id="GO:0003677">
    <property type="term" value="F:DNA binding"/>
    <property type="evidence" value="ECO:0007669"/>
    <property type="project" value="UniProtKB-KW"/>
</dbReference>
<dbReference type="InterPro" id="IPR011991">
    <property type="entry name" value="ArsR-like_HTH"/>
</dbReference>
<dbReference type="Proteomes" id="UP000294558">
    <property type="component" value="Unassembled WGS sequence"/>
</dbReference>
<dbReference type="SMART" id="SM00418">
    <property type="entry name" value="HTH_ARSR"/>
    <property type="match status" value="1"/>
</dbReference>
<dbReference type="InterPro" id="IPR001845">
    <property type="entry name" value="HTH_ArsR_DNA-bd_dom"/>
</dbReference>
<protein>
    <submittedName>
        <fullName evidence="5">ArsR family transcriptional regulator</fullName>
    </submittedName>
</protein>
<proteinExistence type="predicted"/>
<evidence type="ECO:0000256" key="3">
    <source>
        <dbReference type="ARBA" id="ARBA00023163"/>
    </source>
</evidence>
<gene>
    <name evidence="5" type="ORF">BDK89_2691</name>
</gene>
<organism evidence="5 6">
    <name type="scientific">Ilumatobacter fluminis</name>
    <dbReference type="NCBI Taxonomy" id="467091"/>
    <lineage>
        <taxon>Bacteria</taxon>
        <taxon>Bacillati</taxon>
        <taxon>Actinomycetota</taxon>
        <taxon>Acidimicrobiia</taxon>
        <taxon>Acidimicrobiales</taxon>
        <taxon>Ilumatobacteraceae</taxon>
        <taxon>Ilumatobacter</taxon>
    </lineage>
</organism>
<dbReference type="SUPFAM" id="SSF46785">
    <property type="entry name" value="Winged helix' DNA-binding domain"/>
    <property type="match status" value="1"/>
</dbReference>
<dbReference type="InterPro" id="IPR036388">
    <property type="entry name" value="WH-like_DNA-bd_sf"/>
</dbReference>
<keyword evidence="3" id="KW-0804">Transcription</keyword>
<comment type="caution">
    <text evidence="5">The sequence shown here is derived from an EMBL/GenBank/DDBJ whole genome shotgun (WGS) entry which is preliminary data.</text>
</comment>
<dbReference type="PRINTS" id="PR00778">
    <property type="entry name" value="HTHARSR"/>
</dbReference>
<dbReference type="CDD" id="cd00090">
    <property type="entry name" value="HTH_ARSR"/>
    <property type="match status" value="1"/>
</dbReference>
<keyword evidence="6" id="KW-1185">Reference proteome</keyword>
<reference evidence="5 6" key="1">
    <citation type="submission" date="2019-03" db="EMBL/GenBank/DDBJ databases">
        <title>Sequencing the genomes of 1000 actinobacteria strains.</title>
        <authorList>
            <person name="Klenk H.-P."/>
        </authorList>
    </citation>
    <scope>NUCLEOTIDE SEQUENCE [LARGE SCALE GENOMIC DNA]</scope>
    <source>
        <strain evidence="5 6">DSM 18936</strain>
    </source>
</reference>
<keyword evidence="2" id="KW-0238">DNA-binding</keyword>
<dbReference type="InterPro" id="IPR051081">
    <property type="entry name" value="HTH_MetalResp_TranReg"/>
</dbReference>
<dbReference type="PANTHER" id="PTHR33154:SF36">
    <property type="entry name" value="TRANSCRIPTIONAL REGULATOR"/>
    <property type="match status" value="1"/>
</dbReference>
<dbReference type="GO" id="GO:0003700">
    <property type="term" value="F:DNA-binding transcription factor activity"/>
    <property type="evidence" value="ECO:0007669"/>
    <property type="project" value="InterPro"/>
</dbReference>
<dbReference type="NCBIfam" id="NF033788">
    <property type="entry name" value="HTH_metalloreg"/>
    <property type="match status" value="1"/>
</dbReference>
<dbReference type="Pfam" id="PF01022">
    <property type="entry name" value="HTH_5"/>
    <property type="match status" value="1"/>
</dbReference>
<dbReference type="PANTHER" id="PTHR33154">
    <property type="entry name" value="TRANSCRIPTIONAL REGULATOR, ARSR FAMILY"/>
    <property type="match status" value="1"/>
</dbReference>
<evidence type="ECO:0000256" key="2">
    <source>
        <dbReference type="ARBA" id="ARBA00023125"/>
    </source>
</evidence>
<evidence type="ECO:0000256" key="1">
    <source>
        <dbReference type="ARBA" id="ARBA00023015"/>
    </source>
</evidence>
<name>A0A4R7I0M5_9ACTN</name>
<feature type="domain" description="HTH arsR-type" evidence="4">
    <location>
        <begin position="14"/>
        <end position="109"/>
    </location>
</feature>
<dbReference type="AlphaFoldDB" id="A0A4R7I0M5"/>
<evidence type="ECO:0000313" key="6">
    <source>
        <dbReference type="Proteomes" id="UP000294558"/>
    </source>
</evidence>
<dbReference type="InterPro" id="IPR036390">
    <property type="entry name" value="WH_DNA-bd_sf"/>
</dbReference>
<dbReference type="EMBL" id="SOAU01000001">
    <property type="protein sequence ID" value="TDT17087.1"/>
    <property type="molecule type" value="Genomic_DNA"/>
</dbReference>
<keyword evidence="1" id="KW-0805">Transcription regulation</keyword>
<dbReference type="Gene3D" id="1.10.10.10">
    <property type="entry name" value="Winged helix-like DNA-binding domain superfamily/Winged helix DNA-binding domain"/>
    <property type="match status" value="1"/>
</dbReference>
<evidence type="ECO:0000259" key="4">
    <source>
        <dbReference type="PROSITE" id="PS50987"/>
    </source>
</evidence>
<dbReference type="PROSITE" id="PS50987">
    <property type="entry name" value="HTH_ARSR_2"/>
    <property type="match status" value="1"/>
</dbReference>
<sequence>MSSVFCDDARMTTTTPVQIATAAELFHGMSDPTRLRILLELLGGERRVTDLVTAVGSSQSNVSNHLACLRGCGLVTDRPAERRQVYYSIAHPELIDLLRASEQLLARTGHEVRLCDHPSTGACGDGCG</sequence>
<accession>A0A4R7I0M5</accession>
<evidence type="ECO:0000313" key="5">
    <source>
        <dbReference type="EMBL" id="TDT17087.1"/>
    </source>
</evidence>